<keyword evidence="4" id="KW-1185">Reference proteome</keyword>
<protein>
    <submittedName>
        <fullName evidence="3">Uncharacterized protein</fullName>
    </submittedName>
</protein>
<sequence>MIVICDDLEIRNVDSFGRKKREISIEKWLQNGKEKRKNRKKIVAGTLTILDKNEMEITTIKRQKLVNSKSEYSTSSQKFCVQKQHLEIVVIIGVLIILSQIAFIVTCYKRLKKSSSNYQENDREGSLYSESTNSSKYNTVRTPPPRLHHFR</sequence>
<dbReference type="AlphaFoldDB" id="A0A9P1IS21"/>
<evidence type="ECO:0000256" key="1">
    <source>
        <dbReference type="SAM" id="MobiDB-lite"/>
    </source>
</evidence>
<keyword evidence="2" id="KW-0812">Transmembrane</keyword>
<dbReference type="EMBL" id="CANHGI010000004">
    <property type="protein sequence ID" value="CAI5448318.1"/>
    <property type="molecule type" value="Genomic_DNA"/>
</dbReference>
<evidence type="ECO:0000256" key="2">
    <source>
        <dbReference type="SAM" id="Phobius"/>
    </source>
</evidence>
<feature type="region of interest" description="Disordered" evidence="1">
    <location>
        <begin position="119"/>
        <end position="151"/>
    </location>
</feature>
<feature type="compositionally biased region" description="Polar residues" evidence="1">
    <location>
        <begin position="128"/>
        <end position="141"/>
    </location>
</feature>
<name>A0A9P1IS21_9PELO</name>
<proteinExistence type="predicted"/>
<feature type="transmembrane region" description="Helical" evidence="2">
    <location>
        <begin position="88"/>
        <end position="108"/>
    </location>
</feature>
<dbReference type="Proteomes" id="UP001152747">
    <property type="component" value="Unassembled WGS sequence"/>
</dbReference>
<comment type="caution">
    <text evidence="3">The sequence shown here is derived from an EMBL/GenBank/DDBJ whole genome shotgun (WGS) entry which is preliminary data.</text>
</comment>
<organism evidence="3 4">
    <name type="scientific">Caenorhabditis angaria</name>
    <dbReference type="NCBI Taxonomy" id="860376"/>
    <lineage>
        <taxon>Eukaryota</taxon>
        <taxon>Metazoa</taxon>
        <taxon>Ecdysozoa</taxon>
        <taxon>Nematoda</taxon>
        <taxon>Chromadorea</taxon>
        <taxon>Rhabditida</taxon>
        <taxon>Rhabditina</taxon>
        <taxon>Rhabditomorpha</taxon>
        <taxon>Rhabditoidea</taxon>
        <taxon>Rhabditidae</taxon>
        <taxon>Peloderinae</taxon>
        <taxon>Caenorhabditis</taxon>
    </lineage>
</organism>
<evidence type="ECO:0000313" key="4">
    <source>
        <dbReference type="Proteomes" id="UP001152747"/>
    </source>
</evidence>
<keyword evidence="2" id="KW-0472">Membrane</keyword>
<keyword evidence="2" id="KW-1133">Transmembrane helix</keyword>
<gene>
    <name evidence="3" type="ORF">CAMP_LOCUS10955</name>
</gene>
<reference evidence="3" key="1">
    <citation type="submission" date="2022-11" db="EMBL/GenBank/DDBJ databases">
        <authorList>
            <person name="Kikuchi T."/>
        </authorList>
    </citation>
    <scope>NUCLEOTIDE SEQUENCE</scope>
    <source>
        <strain evidence="3">PS1010</strain>
    </source>
</reference>
<accession>A0A9P1IS21</accession>
<evidence type="ECO:0000313" key="3">
    <source>
        <dbReference type="EMBL" id="CAI5448318.1"/>
    </source>
</evidence>